<feature type="compositionally biased region" description="Polar residues" evidence="1">
    <location>
        <begin position="784"/>
        <end position="801"/>
    </location>
</feature>
<gene>
    <name evidence="2" type="ORF">GCM10011374_33290</name>
</gene>
<protein>
    <submittedName>
        <fullName evidence="2">Uncharacterized protein</fullName>
    </submittedName>
</protein>
<feature type="compositionally biased region" description="Low complexity" evidence="1">
    <location>
        <begin position="252"/>
        <end position="261"/>
    </location>
</feature>
<feature type="compositionally biased region" description="Pro residues" evidence="1">
    <location>
        <begin position="645"/>
        <end position="656"/>
    </location>
</feature>
<evidence type="ECO:0000313" key="2">
    <source>
        <dbReference type="EMBL" id="GGG66520.1"/>
    </source>
</evidence>
<feature type="compositionally biased region" description="Low complexity" evidence="1">
    <location>
        <begin position="342"/>
        <end position="359"/>
    </location>
</feature>
<feature type="compositionally biased region" description="Low complexity" evidence="1">
    <location>
        <begin position="760"/>
        <end position="773"/>
    </location>
</feature>
<accession>A0A917H4H6</accession>
<feature type="compositionally biased region" description="Acidic residues" evidence="1">
    <location>
        <begin position="175"/>
        <end position="191"/>
    </location>
</feature>
<feature type="region of interest" description="Disordered" evidence="1">
    <location>
        <begin position="760"/>
        <end position="946"/>
    </location>
</feature>
<reference evidence="2" key="1">
    <citation type="journal article" date="2014" name="Int. J. Syst. Evol. Microbiol.">
        <title>Complete genome sequence of Corynebacterium casei LMG S-19264T (=DSM 44701T), isolated from a smear-ripened cheese.</title>
        <authorList>
            <consortium name="US DOE Joint Genome Institute (JGI-PGF)"/>
            <person name="Walter F."/>
            <person name="Albersmeier A."/>
            <person name="Kalinowski J."/>
            <person name="Ruckert C."/>
        </authorList>
    </citation>
    <scope>NUCLEOTIDE SEQUENCE</scope>
    <source>
        <strain evidence="2">CGMCC 1.12187</strain>
    </source>
</reference>
<name>A0A917H4H6_9MICC</name>
<feature type="region of interest" description="Disordered" evidence="1">
    <location>
        <begin position="1"/>
        <end position="745"/>
    </location>
</feature>
<evidence type="ECO:0000313" key="3">
    <source>
        <dbReference type="Proteomes" id="UP000638848"/>
    </source>
</evidence>
<dbReference type="Proteomes" id="UP000638848">
    <property type="component" value="Unassembled WGS sequence"/>
</dbReference>
<feature type="compositionally biased region" description="Pro residues" evidence="1">
    <location>
        <begin position="605"/>
        <end position="617"/>
    </location>
</feature>
<feature type="compositionally biased region" description="Polar residues" evidence="1">
    <location>
        <begin position="878"/>
        <end position="899"/>
    </location>
</feature>
<feature type="compositionally biased region" description="Basic and acidic residues" evidence="1">
    <location>
        <begin position="326"/>
        <end position="339"/>
    </location>
</feature>
<feature type="compositionally biased region" description="Low complexity" evidence="1">
    <location>
        <begin position="657"/>
        <end position="676"/>
    </location>
</feature>
<evidence type="ECO:0000256" key="1">
    <source>
        <dbReference type="SAM" id="MobiDB-lite"/>
    </source>
</evidence>
<comment type="caution">
    <text evidence="2">The sequence shown here is derived from an EMBL/GenBank/DDBJ whole genome shotgun (WGS) entry which is preliminary data.</text>
</comment>
<feature type="compositionally biased region" description="Low complexity" evidence="1">
    <location>
        <begin position="215"/>
        <end position="230"/>
    </location>
</feature>
<feature type="compositionally biased region" description="Low complexity" evidence="1">
    <location>
        <begin position="454"/>
        <end position="473"/>
    </location>
</feature>
<feature type="compositionally biased region" description="Pro residues" evidence="1">
    <location>
        <begin position="360"/>
        <end position="371"/>
    </location>
</feature>
<feature type="compositionally biased region" description="Low complexity" evidence="1">
    <location>
        <begin position="508"/>
        <end position="521"/>
    </location>
</feature>
<feature type="compositionally biased region" description="Low complexity" evidence="1">
    <location>
        <begin position="395"/>
        <end position="408"/>
    </location>
</feature>
<feature type="compositionally biased region" description="Polar residues" evidence="1">
    <location>
        <begin position="75"/>
        <end position="87"/>
    </location>
</feature>
<feature type="compositionally biased region" description="Low complexity" evidence="1">
    <location>
        <begin position="563"/>
        <end position="583"/>
    </location>
</feature>
<feature type="compositionally biased region" description="Low complexity" evidence="1">
    <location>
        <begin position="314"/>
        <end position="323"/>
    </location>
</feature>
<dbReference type="AlphaFoldDB" id="A0A917H4H6"/>
<sequence length="981" mass="96069">MRWPWQRKAPDPAPGTPAGVRAGTTSATPAVTPPRAQAGPPPSPAGWAFLPPLQRTLGELETTTAPHRFTDRLPTRTNPSFTGTMSHLVSADAPKGVIDLDGPDADPLPGHTGAASAPGEMTLLRAPTPGGARSARGGAAAPVQRLTAGAPAEGGSLTTVPEGGFGVLELPALPDADDSPDASPDGQDDVPADPAPGTSAPERPAPGIGTSDGTASPAAAGGGASAASGPAVPPPSAPLQRQTADRPGSGAGSAFDGSATSVPLPVRPAGRRSTPATDTGTPPRTPPPAPLPSSSRKLGLGRPWPEAARPSAVPGTGAAPTTALQRARELPGPPEEHGRQPAAARSARAAEGTTSRAPGPSSPAAPAPSSPAAPRAGIAVSPGSVVSRSAEPDRATPTAASQAAASQAVPHLPAHTRFPDPPRSAGRQSPDRGPAESLPVVARSGVTSDASPQRTATGRTAADGAAPGPAARTSTAVGAEQRAPESDTTGSRPQPVAEDDRSVAPDHPAGGPEPASSPGSPVTDRSPAAPHPADLPVVSRATASPGVAATTGGDGGSAGGGPARRPTPTGSEAAGAGPEPAGAGPEGAGSQHGVPGPVQRMPATRPVPPPGLRPPTELPVVSRSTDGGALAPAAGVRPASGPSARPVPAPDTPTDPVPGSAGPPSAPAPVLSSFAAQRESVQRESAQEGGGPEAADASWEPGARTTTTELPRRSGPAAVLDAEGRADAGLRPGQGGAAQRTVPTAAAVPAAVPAAIPVTIPAGGAGRASLRSGHLPPPLGTSPAGPSSISVVQRATGTSAPNGPPAAQDAVPRLRTTPPGAVVPRGGPHHDAGAPSLARDRTSPVGGEPVTMRLALPAREPSGTVPSPASSPGLWESMQESAQESVQRQETAISATTAPGSVPPDGSTTAVQREAAVAAQDSRSTTVPAGPGAVPGPPGGTGMSPEQIDELAQRLVAPIVRRIKADMLLDRERRGLRTDVS</sequence>
<feature type="compositionally biased region" description="Gly residues" evidence="1">
    <location>
        <begin position="552"/>
        <end position="562"/>
    </location>
</feature>
<feature type="compositionally biased region" description="Basic and acidic residues" evidence="1">
    <location>
        <begin position="828"/>
        <end position="842"/>
    </location>
</feature>
<proteinExistence type="predicted"/>
<dbReference type="EMBL" id="BMEQ01000024">
    <property type="protein sequence ID" value="GGG66520.1"/>
    <property type="molecule type" value="Genomic_DNA"/>
</dbReference>
<organism evidence="2 3">
    <name type="scientific">Kocuria dechangensis</name>
    <dbReference type="NCBI Taxonomy" id="1176249"/>
    <lineage>
        <taxon>Bacteria</taxon>
        <taxon>Bacillati</taxon>
        <taxon>Actinomycetota</taxon>
        <taxon>Actinomycetes</taxon>
        <taxon>Micrococcales</taxon>
        <taxon>Micrococcaceae</taxon>
        <taxon>Kocuria</taxon>
    </lineage>
</organism>
<feature type="compositionally biased region" description="Low complexity" evidence="1">
    <location>
        <begin position="125"/>
        <end position="142"/>
    </location>
</feature>
<reference evidence="2" key="2">
    <citation type="submission" date="2020-09" db="EMBL/GenBank/DDBJ databases">
        <authorList>
            <person name="Sun Q."/>
            <person name="Zhou Y."/>
        </authorList>
    </citation>
    <scope>NUCLEOTIDE SEQUENCE</scope>
    <source>
        <strain evidence="2">CGMCC 1.12187</strain>
    </source>
</reference>
<keyword evidence="3" id="KW-1185">Reference proteome</keyword>